<comment type="caution">
    <text evidence="2">The sequence shown here is derived from an EMBL/GenBank/DDBJ whole genome shotgun (WGS) entry which is preliminary data.</text>
</comment>
<evidence type="ECO:0000313" key="3">
    <source>
        <dbReference type="Proteomes" id="UP001470230"/>
    </source>
</evidence>
<dbReference type="EMBL" id="JAPFFF010000001">
    <property type="protein sequence ID" value="KAK8898408.1"/>
    <property type="molecule type" value="Genomic_DNA"/>
</dbReference>
<sequence>MEKEIEFIPVKKEELDKFTKDMADSFAVATQVYNLPEDKIPPRQTVFDSFDDPHAEIFHILANKKKVGGVILLIDNETNHNKLDLFFLYAGNDNKGLGTLVWREIELKYPNTKVWELYTPYFEKRNINFYVNKCGFHIVEFFNDHHKEPDHKDSHRQEPEEHPVKFNYFKFQKIMK</sequence>
<organism evidence="2 3">
    <name type="scientific">Tritrichomonas musculus</name>
    <dbReference type="NCBI Taxonomy" id="1915356"/>
    <lineage>
        <taxon>Eukaryota</taxon>
        <taxon>Metamonada</taxon>
        <taxon>Parabasalia</taxon>
        <taxon>Tritrichomonadida</taxon>
        <taxon>Tritrichomonadidae</taxon>
        <taxon>Tritrichomonas</taxon>
    </lineage>
</organism>
<evidence type="ECO:0000259" key="1">
    <source>
        <dbReference type="Pfam" id="PF00583"/>
    </source>
</evidence>
<dbReference type="InterPro" id="IPR016181">
    <property type="entry name" value="Acyl_CoA_acyltransferase"/>
</dbReference>
<dbReference type="Proteomes" id="UP001470230">
    <property type="component" value="Unassembled WGS sequence"/>
</dbReference>
<proteinExistence type="predicted"/>
<reference evidence="2 3" key="1">
    <citation type="submission" date="2024-04" db="EMBL/GenBank/DDBJ databases">
        <title>Tritrichomonas musculus Genome.</title>
        <authorList>
            <person name="Alves-Ferreira E."/>
            <person name="Grigg M."/>
            <person name="Lorenzi H."/>
            <person name="Galac M."/>
        </authorList>
    </citation>
    <scope>NUCLEOTIDE SEQUENCE [LARGE SCALE GENOMIC DNA]</scope>
    <source>
        <strain evidence="2 3">EAF2021</strain>
    </source>
</reference>
<protein>
    <recommendedName>
        <fullName evidence="1">N-acetyltransferase domain-containing protein</fullName>
    </recommendedName>
</protein>
<evidence type="ECO:0000313" key="2">
    <source>
        <dbReference type="EMBL" id="KAK8898408.1"/>
    </source>
</evidence>
<gene>
    <name evidence="2" type="ORF">M9Y10_000695</name>
</gene>
<keyword evidence="3" id="KW-1185">Reference proteome</keyword>
<dbReference type="Gene3D" id="3.40.630.30">
    <property type="match status" value="1"/>
</dbReference>
<dbReference type="SUPFAM" id="SSF55729">
    <property type="entry name" value="Acyl-CoA N-acyltransferases (Nat)"/>
    <property type="match status" value="1"/>
</dbReference>
<accession>A0ABR2L4Z4</accession>
<name>A0ABR2L4Z4_9EUKA</name>
<dbReference type="InterPro" id="IPR000182">
    <property type="entry name" value="GNAT_dom"/>
</dbReference>
<dbReference type="Pfam" id="PF00583">
    <property type="entry name" value="Acetyltransf_1"/>
    <property type="match status" value="1"/>
</dbReference>
<feature type="domain" description="N-acetyltransferase" evidence="1">
    <location>
        <begin position="39"/>
        <end position="136"/>
    </location>
</feature>